<evidence type="ECO:0000259" key="8">
    <source>
        <dbReference type="Pfam" id="PF20216"/>
    </source>
</evidence>
<dbReference type="PANTHER" id="PTHR43066">
    <property type="entry name" value="RHOMBOID-RELATED PROTEIN"/>
    <property type="match status" value="1"/>
</dbReference>
<dbReference type="InterPro" id="IPR035952">
    <property type="entry name" value="Rhomboid-like_sf"/>
</dbReference>
<dbReference type="Pfam" id="PF01694">
    <property type="entry name" value="Rhomboid"/>
    <property type="match status" value="1"/>
</dbReference>
<feature type="domain" description="Peptidase S54 rhomboid" evidence="7">
    <location>
        <begin position="68"/>
        <end position="217"/>
    </location>
</feature>
<evidence type="ECO:0000313" key="9">
    <source>
        <dbReference type="EMBL" id="MBH8557676.1"/>
    </source>
</evidence>
<keyword evidence="9" id="KW-0378">Hydrolase</keyword>
<name>A0ABS0Q4T4_9BACT</name>
<evidence type="ECO:0000256" key="4">
    <source>
        <dbReference type="ARBA" id="ARBA00023136"/>
    </source>
</evidence>
<dbReference type="InterPro" id="IPR046483">
    <property type="entry name" value="DUF6576"/>
</dbReference>
<protein>
    <submittedName>
        <fullName evidence="9">Rhomboid family intramembrane serine protease</fullName>
    </submittedName>
</protein>
<dbReference type="GO" id="GO:0006508">
    <property type="term" value="P:proteolysis"/>
    <property type="evidence" value="ECO:0007669"/>
    <property type="project" value="UniProtKB-KW"/>
</dbReference>
<dbReference type="PANTHER" id="PTHR43066:SF11">
    <property type="entry name" value="PEPTIDASE S54 RHOMBOID DOMAIN-CONTAINING PROTEIN"/>
    <property type="match status" value="1"/>
</dbReference>
<organism evidence="9 10">
    <name type="scientific">Hymenobacter negativus</name>
    <dbReference type="NCBI Taxonomy" id="2795026"/>
    <lineage>
        <taxon>Bacteria</taxon>
        <taxon>Pseudomonadati</taxon>
        <taxon>Bacteroidota</taxon>
        <taxon>Cytophagia</taxon>
        <taxon>Cytophagales</taxon>
        <taxon>Hymenobacteraceae</taxon>
        <taxon>Hymenobacter</taxon>
    </lineage>
</organism>
<evidence type="ECO:0000256" key="2">
    <source>
        <dbReference type="ARBA" id="ARBA00022692"/>
    </source>
</evidence>
<dbReference type="SUPFAM" id="SSF144091">
    <property type="entry name" value="Rhomboid-like"/>
    <property type="match status" value="1"/>
</dbReference>
<keyword evidence="3 6" id="KW-1133">Transmembrane helix</keyword>
<feature type="transmembrane region" description="Helical" evidence="6">
    <location>
        <begin position="149"/>
        <end position="169"/>
    </location>
</feature>
<feature type="transmembrane region" description="Helical" evidence="6">
    <location>
        <begin position="21"/>
        <end position="42"/>
    </location>
</feature>
<feature type="compositionally biased region" description="Polar residues" evidence="5">
    <location>
        <begin position="261"/>
        <end position="270"/>
    </location>
</feature>
<dbReference type="Pfam" id="PF20216">
    <property type="entry name" value="DUF6576"/>
    <property type="match status" value="1"/>
</dbReference>
<feature type="region of interest" description="Disordered" evidence="5">
    <location>
        <begin position="243"/>
        <end position="282"/>
    </location>
</feature>
<reference evidence="9 10" key="1">
    <citation type="submission" date="2020-12" db="EMBL/GenBank/DDBJ databases">
        <title>Hymenobacter sp.</title>
        <authorList>
            <person name="Kim M.K."/>
        </authorList>
    </citation>
    <scope>NUCLEOTIDE SEQUENCE [LARGE SCALE GENOMIC DNA]</scope>
    <source>
        <strain evidence="9 10">BT442</strain>
    </source>
</reference>
<dbReference type="Gene3D" id="1.20.1540.10">
    <property type="entry name" value="Rhomboid-like"/>
    <property type="match status" value="1"/>
</dbReference>
<proteinExistence type="predicted"/>
<accession>A0ABS0Q4T4</accession>
<keyword evidence="10" id="KW-1185">Reference proteome</keyword>
<keyword evidence="9" id="KW-0645">Protease</keyword>
<evidence type="ECO:0000256" key="5">
    <source>
        <dbReference type="SAM" id="MobiDB-lite"/>
    </source>
</evidence>
<comment type="subcellular location">
    <subcellularLocation>
        <location evidence="1">Membrane</location>
        <topology evidence="1">Multi-pass membrane protein</topology>
    </subcellularLocation>
</comment>
<evidence type="ECO:0000256" key="1">
    <source>
        <dbReference type="ARBA" id="ARBA00004141"/>
    </source>
</evidence>
<comment type="caution">
    <text evidence="9">The sequence shown here is derived from an EMBL/GenBank/DDBJ whole genome shotgun (WGS) entry which is preliminary data.</text>
</comment>
<dbReference type="Proteomes" id="UP000625631">
    <property type="component" value="Unassembled WGS sequence"/>
</dbReference>
<dbReference type="GO" id="GO:0008233">
    <property type="term" value="F:peptidase activity"/>
    <property type="evidence" value="ECO:0007669"/>
    <property type="project" value="UniProtKB-KW"/>
</dbReference>
<feature type="transmembrane region" description="Helical" evidence="6">
    <location>
        <begin position="181"/>
        <end position="198"/>
    </location>
</feature>
<feature type="domain" description="DUF6576" evidence="8">
    <location>
        <begin position="279"/>
        <end position="310"/>
    </location>
</feature>
<keyword evidence="4 6" id="KW-0472">Membrane</keyword>
<evidence type="ECO:0000256" key="6">
    <source>
        <dbReference type="SAM" id="Phobius"/>
    </source>
</evidence>
<keyword evidence="2 6" id="KW-0812">Transmembrane</keyword>
<dbReference type="RefSeq" id="WP_198066867.1">
    <property type="nucleotide sequence ID" value="NZ_JAEDAD010000001.1"/>
</dbReference>
<feature type="transmembrane region" description="Helical" evidence="6">
    <location>
        <begin position="115"/>
        <end position="137"/>
    </location>
</feature>
<sequence length="311" mass="34047">MSIVQDIRTAFSRRDNALMQLIMLNVLVFAGLIVVQAVMTITSSSGYFPLLLRQFELSSALPEFIRHPWTVLTYAFTHTTYQKSFFDGLLHILFNMLNLYWFGQLIREYLGNRRLVSIYILGALAGAAFFLLSFNLIPAFQPGLGSPMNGASAAVSAIIVAAATLLPDYTFMVILIGPVKIKWIAAVVILLSLAGLSGGNPGGMMAHLGGALLGFVFIKQLQNGRDLGRPVQAVGNWFSRLSSPRPAMRVSSSTRRPEPVTASSMSSSKKPATPGQPLQDEIDSILDKISRSGYESLSKEEKQKLFRASQQ</sequence>
<dbReference type="InterPro" id="IPR022764">
    <property type="entry name" value="Peptidase_S54_rhomboid_dom"/>
</dbReference>
<feature type="transmembrane region" description="Helical" evidence="6">
    <location>
        <begin position="85"/>
        <end position="103"/>
    </location>
</feature>
<evidence type="ECO:0000259" key="7">
    <source>
        <dbReference type="Pfam" id="PF01694"/>
    </source>
</evidence>
<evidence type="ECO:0000256" key="3">
    <source>
        <dbReference type="ARBA" id="ARBA00022989"/>
    </source>
</evidence>
<gene>
    <name evidence="9" type="ORF">I7X13_06430</name>
</gene>
<evidence type="ECO:0000313" key="10">
    <source>
        <dbReference type="Proteomes" id="UP000625631"/>
    </source>
</evidence>
<dbReference type="EMBL" id="JAEDAE010000002">
    <property type="protein sequence ID" value="MBH8557676.1"/>
    <property type="molecule type" value="Genomic_DNA"/>
</dbReference>